<reference evidence="1 2" key="1">
    <citation type="journal article" date="2024" name="bioRxiv">
        <title>A reference genome for Trichogramma kaykai: A tiny desert-dwelling parasitoid wasp with competing sex-ratio distorters.</title>
        <authorList>
            <person name="Culotta J."/>
            <person name="Lindsey A.R."/>
        </authorList>
    </citation>
    <scope>NUCLEOTIDE SEQUENCE [LARGE SCALE GENOMIC DNA]</scope>
    <source>
        <strain evidence="1 2">KSX58</strain>
    </source>
</reference>
<keyword evidence="2" id="KW-1185">Reference proteome</keyword>
<accession>A0ABD2WU05</accession>
<evidence type="ECO:0000313" key="1">
    <source>
        <dbReference type="EMBL" id="KAL3395951.1"/>
    </source>
</evidence>
<evidence type="ECO:0008006" key="3">
    <source>
        <dbReference type="Google" id="ProtNLM"/>
    </source>
</evidence>
<dbReference type="EMBL" id="JBJJXI010000076">
    <property type="protein sequence ID" value="KAL3395951.1"/>
    <property type="molecule type" value="Genomic_DNA"/>
</dbReference>
<sequence>MEFSMPQRKVQRASGNLTSHDKFIALKCSGGISVRELNRIVALRSRKRSRKCVTRELSQKYRALRGQSEYDKTRRAMPRGNSAALRAHYIHVRLLSEYATTSPPLRTRDSHSYYMHTAAQHEATAAPRFWSVLRYMTLAGHEARLLPQLPQV</sequence>
<dbReference type="AlphaFoldDB" id="A0ABD2WU05"/>
<name>A0ABD2WU05_9HYME</name>
<dbReference type="Proteomes" id="UP001627154">
    <property type="component" value="Unassembled WGS sequence"/>
</dbReference>
<proteinExistence type="predicted"/>
<evidence type="ECO:0000313" key="2">
    <source>
        <dbReference type="Proteomes" id="UP001627154"/>
    </source>
</evidence>
<protein>
    <recommendedName>
        <fullName evidence="3">60S ribosomal protein L35</fullName>
    </recommendedName>
</protein>
<comment type="caution">
    <text evidence="1">The sequence shown here is derived from an EMBL/GenBank/DDBJ whole genome shotgun (WGS) entry which is preliminary data.</text>
</comment>
<gene>
    <name evidence="1" type="ORF">TKK_010102</name>
</gene>
<organism evidence="1 2">
    <name type="scientific">Trichogramma kaykai</name>
    <dbReference type="NCBI Taxonomy" id="54128"/>
    <lineage>
        <taxon>Eukaryota</taxon>
        <taxon>Metazoa</taxon>
        <taxon>Ecdysozoa</taxon>
        <taxon>Arthropoda</taxon>
        <taxon>Hexapoda</taxon>
        <taxon>Insecta</taxon>
        <taxon>Pterygota</taxon>
        <taxon>Neoptera</taxon>
        <taxon>Endopterygota</taxon>
        <taxon>Hymenoptera</taxon>
        <taxon>Apocrita</taxon>
        <taxon>Proctotrupomorpha</taxon>
        <taxon>Chalcidoidea</taxon>
        <taxon>Trichogrammatidae</taxon>
        <taxon>Trichogramma</taxon>
    </lineage>
</organism>